<feature type="transmembrane region" description="Helical" evidence="1">
    <location>
        <begin position="287"/>
        <end position="305"/>
    </location>
</feature>
<evidence type="ECO:0000256" key="1">
    <source>
        <dbReference type="SAM" id="Phobius"/>
    </source>
</evidence>
<dbReference type="RefSeq" id="WP_130601279.1">
    <property type="nucleotide sequence ID" value="NZ_CP036200.1"/>
</dbReference>
<feature type="transmembrane region" description="Helical" evidence="1">
    <location>
        <begin position="130"/>
        <end position="148"/>
    </location>
</feature>
<feature type="transmembrane region" description="Helical" evidence="1">
    <location>
        <begin position="21"/>
        <end position="38"/>
    </location>
</feature>
<feature type="transmembrane region" description="Helical" evidence="1">
    <location>
        <begin position="365"/>
        <end position="383"/>
    </location>
</feature>
<proteinExistence type="predicted"/>
<dbReference type="Pfam" id="PF07786">
    <property type="entry name" value="HGSNAT_cat"/>
    <property type="match status" value="1"/>
</dbReference>
<feature type="transmembrane region" description="Helical" evidence="1">
    <location>
        <begin position="209"/>
        <end position="226"/>
    </location>
</feature>
<name>A0A411PK51_9GAMM</name>
<evidence type="ECO:0000259" key="2">
    <source>
        <dbReference type="Pfam" id="PF07786"/>
    </source>
</evidence>
<feature type="transmembrane region" description="Helical" evidence="1">
    <location>
        <begin position="65"/>
        <end position="88"/>
    </location>
</feature>
<keyword evidence="1" id="KW-0472">Membrane</keyword>
<dbReference type="PANTHER" id="PTHR40407:SF1">
    <property type="entry name" value="HEPARAN-ALPHA-GLUCOSAMINIDE N-ACETYLTRANSFERASE CATALYTIC DOMAIN-CONTAINING PROTEIN"/>
    <property type="match status" value="1"/>
</dbReference>
<feature type="transmembrane region" description="Helical" evidence="1">
    <location>
        <begin position="153"/>
        <end position="170"/>
    </location>
</feature>
<evidence type="ECO:0000313" key="4">
    <source>
        <dbReference type="Proteomes" id="UP000291106"/>
    </source>
</evidence>
<gene>
    <name evidence="3" type="ORF">EXU30_14735</name>
</gene>
<dbReference type="Proteomes" id="UP000291106">
    <property type="component" value="Chromosome"/>
</dbReference>
<dbReference type="OrthoDB" id="508112at2"/>
<keyword evidence="1" id="KW-0812">Transmembrane</keyword>
<feature type="transmembrane region" description="Helical" evidence="1">
    <location>
        <begin position="238"/>
        <end position="256"/>
    </location>
</feature>
<dbReference type="PANTHER" id="PTHR40407">
    <property type="entry name" value="MEMBRANE PROTEIN-LIKE PROTEIN"/>
    <property type="match status" value="1"/>
</dbReference>
<dbReference type="AlphaFoldDB" id="A0A411PK51"/>
<organism evidence="3 4">
    <name type="scientific">Shewanella maritima</name>
    <dbReference type="NCBI Taxonomy" id="2520507"/>
    <lineage>
        <taxon>Bacteria</taxon>
        <taxon>Pseudomonadati</taxon>
        <taxon>Pseudomonadota</taxon>
        <taxon>Gammaproteobacteria</taxon>
        <taxon>Alteromonadales</taxon>
        <taxon>Shewanellaceae</taxon>
        <taxon>Shewanella</taxon>
    </lineage>
</organism>
<dbReference type="KEGG" id="smai:EXU30_14735"/>
<feature type="transmembrane region" description="Helical" evidence="1">
    <location>
        <begin position="108"/>
        <end position="124"/>
    </location>
</feature>
<evidence type="ECO:0000313" key="3">
    <source>
        <dbReference type="EMBL" id="QBF83802.1"/>
    </source>
</evidence>
<feature type="domain" description="Heparan-alpha-glucosaminide N-acetyltransferase catalytic" evidence="2">
    <location>
        <begin position="21"/>
        <end position="235"/>
    </location>
</feature>
<reference evidence="3 4" key="1">
    <citation type="submission" date="2019-02" db="EMBL/GenBank/DDBJ databases">
        <title>Shewanella sp. D4-2 isolated from Dokdo Island.</title>
        <authorList>
            <person name="Baek K."/>
        </authorList>
    </citation>
    <scope>NUCLEOTIDE SEQUENCE [LARGE SCALE GENOMIC DNA]</scope>
    <source>
        <strain evidence="3 4">D4-2</strain>
    </source>
</reference>
<keyword evidence="4" id="KW-1185">Reference proteome</keyword>
<keyword evidence="1" id="KW-1133">Transmembrane helix</keyword>
<feature type="transmembrane region" description="Helical" evidence="1">
    <location>
        <begin position="325"/>
        <end position="345"/>
    </location>
</feature>
<dbReference type="InterPro" id="IPR012429">
    <property type="entry name" value="HGSNAT_cat"/>
</dbReference>
<accession>A0A411PK51</accession>
<sequence length="402" mass="45539">MNNNNTPIAAVQTHAEHIKKRIASIDIMRGIVMLIMLLDHTRERFMYHNQVSNPMDLSDTSTEMFFTRTLAHLCAPTFVFLTGLSAWLYSHPANKPYRSPTSFLVKRGLFLIFIEIALVNYSWLGSYDVLYLQIIWTIGVCMVLLGLLVHANYWVIGAVGFGLLFFNRLLDPISFEAHELGYSLWTILHDGGWLVENGPVQVRAGGFPVLGWFGVMCLGYFIGPLFSKNANSDKRQKVLFISGVAALALIAFLRGFNIAGEELPWVVGNDWLESFKSMINFSKYPPSLGFMLLTLGFMLLILAALERVNNRVSQVVESFGSAPMFFYILHLYVLLVAYAVLEAVFGATKVKDFGWNQGMYYGFDSVGQIWLATTILAVLLYFPTKAFSDYKKRTTVWWVKYL</sequence>
<protein>
    <submittedName>
        <fullName evidence="3">DUF1624 domain-containing protein</fullName>
    </submittedName>
</protein>
<dbReference type="EMBL" id="CP036200">
    <property type="protein sequence ID" value="QBF83802.1"/>
    <property type="molecule type" value="Genomic_DNA"/>
</dbReference>